<proteinExistence type="predicted"/>
<dbReference type="OrthoDB" id="1706482at2"/>
<organism evidence="1 2">
    <name type="scientific">Paraclostridium sordellii</name>
    <name type="common">Clostridium sordellii</name>
    <dbReference type="NCBI Taxonomy" id="1505"/>
    <lineage>
        <taxon>Bacteria</taxon>
        <taxon>Bacillati</taxon>
        <taxon>Bacillota</taxon>
        <taxon>Clostridia</taxon>
        <taxon>Peptostreptococcales</taxon>
        <taxon>Peptostreptococcaceae</taxon>
        <taxon>Paraclostridium</taxon>
    </lineage>
</organism>
<dbReference type="RefSeq" id="WP_055341603.1">
    <property type="nucleotide sequence ID" value="NZ_CDNI01000003.1"/>
</dbReference>
<dbReference type="SUPFAM" id="SSF81301">
    <property type="entry name" value="Nucleotidyltransferase"/>
    <property type="match status" value="1"/>
</dbReference>
<keyword evidence="1" id="KW-0808">Transferase</keyword>
<dbReference type="GO" id="GO:0016740">
    <property type="term" value="F:transferase activity"/>
    <property type="evidence" value="ECO:0007669"/>
    <property type="project" value="UniProtKB-KW"/>
</dbReference>
<dbReference type="AlphaFoldDB" id="A0A0C7G667"/>
<dbReference type="Proteomes" id="UP000049127">
    <property type="component" value="Unassembled WGS sequence"/>
</dbReference>
<sequence length="227" mass="27174">MGTLTTLDEILHYYNEVVEAIKNDRNTLAIFLVGSSKNLENMKVKNINDIDIFVICNQENNQIRYIKKIKNIEFDINKFSIDYAKYMIENSEYFFINEMKDAKTIYDKSNLSSDLINSSSTKYNEGPKKISEEEIDIMANILYGNISSLEEKESFENYEYEFLTNTYLKDIIKGYFIKNRKWILKDKKIFKYLRENEKYLFKLVTKVYEKHDYKDLKAVYEYVFSNK</sequence>
<reference evidence="1 2" key="1">
    <citation type="submission" date="2015-01" db="EMBL/GenBank/DDBJ databases">
        <authorList>
            <person name="Aslett A.Martin."/>
            <person name="De Silva Nishadi"/>
        </authorList>
    </citation>
    <scope>NUCLEOTIDE SEQUENCE [LARGE SCALE GENOMIC DNA]</scope>
    <source>
        <strain evidence="1 2">R28058</strain>
    </source>
</reference>
<gene>
    <name evidence="1" type="ORF">R28058_08841</name>
</gene>
<dbReference type="InterPro" id="IPR043519">
    <property type="entry name" value="NT_sf"/>
</dbReference>
<name>A0A0C7G667_PARSO</name>
<accession>A0A0C7G667</accession>
<protein>
    <submittedName>
        <fullName evidence="1">Nucleotidyl transferase domain-containing protein</fullName>
    </submittedName>
</protein>
<evidence type="ECO:0000313" key="1">
    <source>
        <dbReference type="EMBL" id="CEQ03151.1"/>
    </source>
</evidence>
<dbReference type="EMBL" id="CEKZ01000003">
    <property type="protein sequence ID" value="CEQ03151.1"/>
    <property type="molecule type" value="Genomic_DNA"/>
</dbReference>
<evidence type="ECO:0000313" key="2">
    <source>
        <dbReference type="Proteomes" id="UP000049127"/>
    </source>
</evidence>